<reference evidence="1" key="2">
    <citation type="journal article" date="2015" name="Fish Shellfish Immunol.">
        <title>Early steps in the European eel (Anguilla anguilla)-Vibrio vulnificus interaction in the gills: Role of the RtxA13 toxin.</title>
        <authorList>
            <person name="Callol A."/>
            <person name="Pajuelo D."/>
            <person name="Ebbesson L."/>
            <person name="Teles M."/>
            <person name="MacKenzie S."/>
            <person name="Amaro C."/>
        </authorList>
    </citation>
    <scope>NUCLEOTIDE SEQUENCE</scope>
</reference>
<accession>A0A0E9SBR1</accession>
<name>A0A0E9SBR1_ANGAN</name>
<dbReference type="EMBL" id="GBXM01070447">
    <property type="protein sequence ID" value="JAH38130.1"/>
    <property type="molecule type" value="Transcribed_RNA"/>
</dbReference>
<reference evidence="1" key="1">
    <citation type="submission" date="2014-11" db="EMBL/GenBank/DDBJ databases">
        <authorList>
            <person name="Amaro Gonzalez C."/>
        </authorList>
    </citation>
    <scope>NUCLEOTIDE SEQUENCE</scope>
</reference>
<evidence type="ECO:0000313" key="1">
    <source>
        <dbReference type="EMBL" id="JAH38130.1"/>
    </source>
</evidence>
<dbReference type="AlphaFoldDB" id="A0A0E9SBR1"/>
<sequence>MQVAWLRASLLHCLCCCMLLRYSEVASF</sequence>
<proteinExistence type="predicted"/>
<organism evidence="1">
    <name type="scientific">Anguilla anguilla</name>
    <name type="common">European freshwater eel</name>
    <name type="synonym">Muraena anguilla</name>
    <dbReference type="NCBI Taxonomy" id="7936"/>
    <lineage>
        <taxon>Eukaryota</taxon>
        <taxon>Metazoa</taxon>
        <taxon>Chordata</taxon>
        <taxon>Craniata</taxon>
        <taxon>Vertebrata</taxon>
        <taxon>Euteleostomi</taxon>
        <taxon>Actinopterygii</taxon>
        <taxon>Neopterygii</taxon>
        <taxon>Teleostei</taxon>
        <taxon>Anguilliformes</taxon>
        <taxon>Anguillidae</taxon>
        <taxon>Anguilla</taxon>
    </lineage>
</organism>
<protein>
    <submittedName>
        <fullName evidence="1">Uncharacterized protein</fullName>
    </submittedName>
</protein>